<feature type="transmembrane region" description="Helical" evidence="1">
    <location>
        <begin position="261"/>
        <end position="284"/>
    </location>
</feature>
<feature type="transmembrane region" description="Helical" evidence="1">
    <location>
        <begin position="232"/>
        <end position="249"/>
    </location>
</feature>
<feature type="transmembrane region" description="Helical" evidence="1">
    <location>
        <begin position="327"/>
        <end position="344"/>
    </location>
</feature>
<feature type="domain" description="Acyltransferase 3" evidence="2">
    <location>
        <begin position="55"/>
        <end position="378"/>
    </location>
</feature>
<dbReference type="Proteomes" id="UP000004946">
    <property type="component" value="Chromosome"/>
</dbReference>
<accession>E6K1Y5</accession>
<dbReference type="GO" id="GO:0016747">
    <property type="term" value="F:acyltransferase activity, transferring groups other than amino-acyl groups"/>
    <property type="evidence" value="ECO:0007669"/>
    <property type="project" value="InterPro"/>
</dbReference>
<evidence type="ECO:0000313" key="4">
    <source>
        <dbReference type="Proteomes" id="UP000004946"/>
    </source>
</evidence>
<feature type="transmembrane region" description="Helical" evidence="1">
    <location>
        <begin position="296"/>
        <end position="315"/>
    </location>
</feature>
<reference evidence="3 4" key="1">
    <citation type="submission" date="2010-12" db="EMBL/GenBank/DDBJ databases">
        <authorList>
            <person name="Muzny D."/>
            <person name="Qin X."/>
            <person name="Buhay C."/>
            <person name="Dugan-Rocha S."/>
            <person name="Ding Y."/>
            <person name="Chen G."/>
            <person name="Hawes A."/>
            <person name="Holder M."/>
            <person name="Jhangiani S."/>
            <person name="Johnson A."/>
            <person name="Khan Z."/>
            <person name="Li Z."/>
            <person name="Liu W."/>
            <person name="Liu X."/>
            <person name="Perez L."/>
            <person name="Shen H."/>
            <person name="Wang Q."/>
            <person name="Watt J."/>
            <person name="Xi L."/>
            <person name="Xin Y."/>
            <person name="Zhou J."/>
            <person name="Deng J."/>
            <person name="Jiang H."/>
            <person name="Liu Y."/>
            <person name="Qu J."/>
            <person name="Song X.-Z."/>
            <person name="Zhang L."/>
            <person name="Villasana D."/>
            <person name="Johnson A."/>
            <person name="Liu J."/>
            <person name="Liyanage D."/>
            <person name="Lorensuhewa L."/>
            <person name="Robinson T."/>
            <person name="Song A."/>
            <person name="Song B.-B."/>
            <person name="Dinh H."/>
            <person name="Thornton R."/>
            <person name="Coyle M."/>
            <person name="Francisco L."/>
            <person name="Jackson L."/>
            <person name="Javaid M."/>
            <person name="Korchina V."/>
            <person name="Kovar C."/>
            <person name="Mata R."/>
            <person name="Mathew T."/>
            <person name="Ngo R."/>
            <person name="Nguyen L."/>
            <person name="Nguyen N."/>
            <person name="Okwuonu G."/>
            <person name="Ongeri F."/>
            <person name="Pham C."/>
            <person name="Simmons D."/>
            <person name="Wilczek-Boney K."/>
            <person name="Hale W."/>
            <person name="Jakkamsetti A."/>
            <person name="Pham P."/>
            <person name="Ruth R."/>
            <person name="San Lucas F."/>
            <person name="Warren J."/>
            <person name="Zhang J."/>
            <person name="Zhao Z."/>
            <person name="Zhou C."/>
            <person name="Zhu D."/>
            <person name="Lee S."/>
            <person name="Bess C."/>
            <person name="Blankenburg K."/>
            <person name="Forbes L."/>
            <person name="Fu Q."/>
            <person name="Gubbala S."/>
            <person name="Hirani K."/>
            <person name="Jayaseelan J.C."/>
            <person name="Lara F."/>
            <person name="Munidasa M."/>
            <person name="Palculict T."/>
            <person name="Patil S."/>
            <person name="Pu L.-L."/>
            <person name="Saada N."/>
            <person name="Tang L."/>
            <person name="Weissenberger G."/>
            <person name="Zhu Y."/>
            <person name="Hemphill L."/>
            <person name="Shang Y."/>
            <person name="Youmans B."/>
            <person name="Ayvaz T."/>
            <person name="Ross M."/>
            <person name="Santibanez J."/>
            <person name="Aqrawi P."/>
            <person name="Gross S."/>
            <person name="Joshi V."/>
            <person name="Fowler G."/>
            <person name="Nazareth L."/>
            <person name="Reid J."/>
            <person name="Worley K."/>
            <person name="Petrosino J."/>
            <person name="Highlander S."/>
            <person name="Gibbs R."/>
        </authorList>
    </citation>
    <scope>NUCLEOTIDE SEQUENCE [LARGE SCALE GENOMIC DNA]</scope>
    <source>
        <strain evidence="3 4">DSM 10105</strain>
    </source>
</reference>
<dbReference type="AlphaFoldDB" id="E6K1Y5"/>
<feature type="transmembrane region" description="Helical" evidence="1">
    <location>
        <begin position="136"/>
        <end position="157"/>
    </location>
</feature>
<dbReference type="InterPro" id="IPR002656">
    <property type="entry name" value="Acyl_transf_3_dom"/>
</dbReference>
<feature type="transmembrane region" description="Helical" evidence="1">
    <location>
        <begin position="364"/>
        <end position="385"/>
    </location>
</feature>
<evidence type="ECO:0000259" key="2">
    <source>
        <dbReference type="Pfam" id="PF01757"/>
    </source>
</evidence>
<dbReference type="Pfam" id="PF01757">
    <property type="entry name" value="Acyl_transf_3"/>
    <property type="match status" value="1"/>
</dbReference>
<comment type="caution">
    <text evidence="3">The sequence shown here is derived from an EMBL/GenBank/DDBJ whole genome shotgun (WGS) entry which is preliminary data.</text>
</comment>
<proteinExistence type="predicted"/>
<feature type="transmembrane region" description="Helical" evidence="1">
    <location>
        <begin position="177"/>
        <end position="195"/>
    </location>
</feature>
<dbReference type="RefSeq" id="WP_006290718.1">
    <property type="nucleotide sequence ID" value="NZ_AP012333.1"/>
</dbReference>
<dbReference type="KEGG" id="pdo:PSDT_0219"/>
<feature type="transmembrane region" description="Helical" evidence="1">
    <location>
        <begin position="207"/>
        <end position="226"/>
    </location>
</feature>
<name>E6K1Y5_PARDN</name>
<evidence type="ECO:0000256" key="1">
    <source>
        <dbReference type="SAM" id="Phobius"/>
    </source>
</evidence>
<feature type="transmembrane region" description="Helical" evidence="1">
    <location>
        <begin position="93"/>
        <end position="115"/>
    </location>
</feature>
<keyword evidence="4" id="KW-1185">Reference proteome</keyword>
<dbReference type="EMBL" id="AEON01000002">
    <property type="protein sequence ID" value="EFT82773.1"/>
    <property type="molecule type" value="Genomic_DNA"/>
</dbReference>
<organism evidence="3 4">
    <name type="scientific">Parascardovia denticolens DSM 10105 = JCM 12538</name>
    <dbReference type="NCBI Taxonomy" id="864564"/>
    <lineage>
        <taxon>Bacteria</taxon>
        <taxon>Bacillati</taxon>
        <taxon>Actinomycetota</taxon>
        <taxon>Actinomycetes</taxon>
        <taxon>Bifidobacteriales</taxon>
        <taxon>Bifidobacteriaceae</taxon>
        <taxon>Parascardovia</taxon>
    </lineage>
</organism>
<dbReference type="HOGENOM" id="CLU_061343_0_1_11"/>
<keyword evidence="1" id="KW-0472">Membrane</keyword>
<feature type="transmembrane region" description="Helical" evidence="1">
    <location>
        <begin position="60"/>
        <end position="81"/>
    </location>
</feature>
<keyword evidence="1" id="KW-0812">Transmembrane</keyword>
<protein>
    <recommendedName>
        <fullName evidence="2">Acyltransferase 3 domain-containing protein</fullName>
    </recommendedName>
</protein>
<keyword evidence="1" id="KW-1133">Transmembrane helix</keyword>
<dbReference type="eggNOG" id="COG3274">
    <property type="taxonomic scope" value="Bacteria"/>
</dbReference>
<sequence>MEQRKQAKHLPDDQQVEGKLLWRKARHVDEPADGQTKAAGKALAAVAPSPRRERNYGIDFMRIFSMFYVLILHTLGAGGVLDNAAAGSFQYAVSWLMEIGAYGALNVFGLISGYVGYRPTPKEPGQPRRVLKISSYLSLWLEVVFYGVGCCLVYMVIAPGKVTGADVLRWVFPVSNGVYWFFTAYTGVFFVMPLLNLAVEHCDRRTTAVFLIVVFFVFSLFDTFFTRFDLEGGYSFTWLAMLYLIGAIVKKYRFSDYVKPPLALLGIVLMTLVSWGWLMSGFSFSVYDTDVAKDVLVSYTSPTILVMSVLYLIIGAQFKPSKTLTKIVKFLAPGAFAVYLINTQDYMWNVGMSDRFVWLASRPTILIILVTLGFSLVYVAACLLIDKARAWLFRLLRVPQATAALERGCRKSLGRGL</sequence>
<gene>
    <name evidence="3" type="ORF">HMPREF0620_1458</name>
</gene>
<dbReference type="PATRIC" id="fig|864564.6.peg.244"/>
<evidence type="ECO:0000313" key="3">
    <source>
        <dbReference type="EMBL" id="EFT82773.1"/>
    </source>
</evidence>